<dbReference type="EMBL" id="JALLPJ020000426">
    <property type="protein sequence ID" value="KAL3792542.1"/>
    <property type="molecule type" value="Genomic_DNA"/>
</dbReference>
<proteinExistence type="predicted"/>
<sequence>MPLRKYEISAKKIEIGGEKAGLGERYISNPIVDAAEESQDVVDESFKQANEIAEAGNDASKRKEALFTTKK</sequence>
<evidence type="ECO:0000313" key="2">
    <source>
        <dbReference type="Proteomes" id="UP001530400"/>
    </source>
</evidence>
<dbReference type="Proteomes" id="UP001530400">
    <property type="component" value="Unassembled WGS sequence"/>
</dbReference>
<dbReference type="AlphaFoldDB" id="A0ABD3PXL6"/>
<organism evidence="1 2">
    <name type="scientific">Cyclotella atomus</name>
    <dbReference type="NCBI Taxonomy" id="382360"/>
    <lineage>
        <taxon>Eukaryota</taxon>
        <taxon>Sar</taxon>
        <taxon>Stramenopiles</taxon>
        <taxon>Ochrophyta</taxon>
        <taxon>Bacillariophyta</taxon>
        <taxon>Coscinodiscophyceae</taxon>
        <taxon>Thalassiosirophycidae</taxon>
        <taxon>Stephanodiscales</taxon>
        <taxon>Stephanodiscaceae</taxon>
        <taxon>Cyclotella</taxon>
    </lineage>
</organism>
<protein>
    <submittedName>
        <fullName evidence="1">Uncharacterized protein</fullName>
    </submittedName>
</protein>
<comment type="caution">
    <text evidence="1">The sequence shown here is derived from an EMBL/GenBank/DDBJ whole genome shotgun (WGS) entry which is preliminary data.</text>
</comment>
<name>A0ABD3PXL6_9STRA</name>
<keyword evidence="2" id="KW-1185">Reference proteome</keyword>
<gene>
    <name evidence="1" type="ORF">ACHAWO_008413</name>
</gene>
<reference evidence="1 2" key="1">
    <citation type="submission" date="2024-10" db="EMBL/GenBank/DDBJ databases">
        <title>Updated reference genomes for cyclostephanoid diatoms.</title>
        <authorList>
            <person name="Roberts W.R."/>
            <person name="Alverson A.J."/>
        </authorList>
    </citation>
    <scope>NUCLEOTIDE SEQUENCE [LARGE SCALE GENOMIC DNA]</scope>
    <source>
        <strain evidence="1 2">AJA010-31</strain>
    </source>
</reference>
<evidence type="ECO:0000313" key="1">
    <source>
        <dbReference type="EMBL" id="KAL3792542.1"/>
    </source>
</evidence>
<accession>A0ABD3PXL6</accession>